<evidence type="ECO:0000313" key="2">
    <source>
        <dbReference type="Proteomes" id="UP001189225"/>
    </source>
</evidence>
<proteinExistence type="predicted"/>
<name>A0AB72X2S1_9RALS</name>
<reference evidence="1 2" key="1">
    <citation type="submission" date="2023-07" db="EMBL/GenBank/DDBJ databases">
        <authorList>
            <person name="Peeters C."/>
        </authorList>
    </citation>
    <scope>NUCLEOTIDE SEQUENCE [LARGE SCALE GENOMIC DNA]</scope>
    <source>
        <strain evidence="1 2">R-16034</strain>
    </source>
</reference>
<protein>
    <submittedName>
        <fullName evidence="1">Uncharacterized protein</fullName>
    </submittedName>
</protein>
<dbReference type="RefSeq" id="WP_316898751.1">
    <property type="nucleotide sequence ID" value="NZ_CATWHI010000001.1"/>
</dbReference>
<comment type="caution">
    <text evidence="1">The sequence shown here is derived from an EMBL/GenBank/DDBJ whole genome shotgun (WGS) entry which is preliminary data.</text>
</comment>
<gene>
    <name evidence="1" type="ORF">R16034_00834</name>
</gene>
<keyword evidence="2" id="KW-1185">Reference proteome</keyword>
<organism evidence="1 2">
    <name type="scientific">Ralstonia edaphi</name>
    <dbReference type="NCBI Taxonomy" id="3058599"/>
    <lineage>
        <taxon>Bacteria</taxon>
        <taxon>Pseudomonadati</taxon>
        <taxon>Pseudomonadota</taxon>
        <taxon>Betaproteobacteria</taxon>
        <taxon>Burkholderiales</taxon>
        <taxon>Burkholderiaceae</taxon>
        <taxon>Ralstonia</taxon>
    </lineage>
</organism>
<accession>A0AB72X2S1</accession>
<dbReference type="AlphaFoldDB" id="A0AB72X2S1"/>
<dbReference type="EMBL" id="CATWHI010000001">
    <property type="protein sequence ID" value="CAJ0737747.1"/>
    <property type="molecule type" value="Genomic_DNA"/>
</dbReference>
<dbReference type="Proteomes" id="UP001189225">
    <property type="component" value="Unassembled WGS sequence"/>
</dbReference>
<sequence length="126" mass="14163">MSDFYVISVHHTQKSNRYILLWRPENNGYTFRTSTAGRYDEETVRAHLGYYNAGINIAVPAHVVDAMTVMTTPADQFDGVDGPAVLNTAANWRRLLKAVIAPPQYKPRPAVIYFGRNADGHRREAA</sequence>
<evidence type="ECO:0000313" key="1">
    <source>
        <dbReference type="EMBL" id="CAJ0737747.1"/>
    </source>
</evidence>